<dbReference type="Proteomes" id="UP000784294">
    <property type="component" value="Unassembled WGS sequence"/>
</dbReference>
<sequence>MLLDPSKEASPTTICNTSTKDSHVSLHPNAKVHLPSVTCLGSESREGSGDKEEEEEDETQSEQVNKSRSRKKVMMAVMMAEKETIPVCPLSDSGYTNSKLVNTSSGPAGCAEDETSVATPTTSLTSRYPPASTHSLPISCSGPSLALASADNQPDPASNHVKQSDDWTQGTSVHSALGSADTVFDLRKGQMRLSCLIASNINSDIAASYHQYQSHELDDLMSGSSDRLMDFEKLIHQQAEMTAHTEDLSRQLGQSERERLEAKRLCTSHQDK</sequence>
<feature type="compositionally biased region" description="Polar residues" evidence="1">
    <location>
        <begin position="9"/>
        <end position="19"/>
    </location>
</feature>
<keyword evidence="3" id="KW-1185">Reference proteome</keyword>
<protein>
    <submittedName>
        <fullName evidence="2">Uncharacterized protein</fullName>
    </submittedName>
</protein>
<proteinExistence type="predicted"/>
<evidence type="ECO:0000256" key="1">
    <source>
        <dbReference type="SAM" id="MobiDB-lite"/>
    </source>
</evidence>
<feature type="compositionally biased region" description="Basic and acidic residues" evidence="1">
    <location>
        <begin position="243"/>
        <end position="272"/>
    </location>
</feature>
<dbReference type="EMBL" id="CAAALY010001615">
    <property type="protein sequence ID" value="VEL07383.1"/>
    <property type="molecule type" value="Genomic_DNA"/>
</dbReference>
<gene>
    <name evidence="2" type="ORF">PXEA_LOCUS823</name>
</gene>
<comment type="caution">
    <text evidence="2">The sequence shown here is derived from an EMBL/GenBank/DDBJ whole genome shotgun (WGS) entry which is preliminary data.</text>
</comment>
<evidence type="ECO:0000313" key="2">
    <source>
        <dbReference type="EMBL" id="VEL07383.1"/>
    </source>
</evidence>
<feature type="region of interest" description="Disordered" evidence="1">
    <location>
        <begin position="104"/>
        <end position="167"/>
    </location>
</feature>
<dbReference type="AlphaFoldDB" id="A0A448WB30"/>
<organism evidence="2 3">
    <name type="scientific">Protopolystoma xenopodis</name>
    <dbReference type="NCBI Taxonomy" id="117903"/>
    <lineage>
        <taxon>Eukaryota</taxon>
        <taxon>Metazoa</taxon>
        <taxon>Spiralia</taxon>
        <taxon>Lophotrochozoa</taxon>
        <taxon>Platyhelminthes</taxon>
        <taxon>Monogenea</taxon>
        <taxon>Polyopisthocotylea</taxon>
        <taxon>Polystomatidea</taxon>
        <taxon>Polystomatidae</taxon>
        <taxon>Protopolystoma</taxon>
    </lineage>
</organism>
<reference evidence="2" key="1">
    <citation type="submission" date="2018-11" db="EMBL/GenBank/DDBJ databases">
        <authorList>
            <consortium name="Pathogen Informatics"/>
        </authorList>
    </citation>
    <scope>NUCLEOTIDE SEQUENCE</scope>
</reference>
<evidence type="ECO:0000313" key="3">
    <source>
        <dbReference type="Proteomes" id="UP000784294"/>
    </source>
</evidence>
<feature type="compositionally biased region" description="Polar residues" evidence="1">
    <location>
        <begin position="116"/>
        <end position="142"/>
    </location>
</feature>
<name>A0A448WB30_9PLAT</name>
<accession>A0A448WB30</accession>
<feature type="region of interest" description="Disordered" evidence="1">
    <location>
        <begin position="1"/>
        <end position="71"/>
    </location>
</feature>
<feature type="region of interest" description="Disordered" evidence="1">
    <location>
        <begin position="242"/>
        <end position="272"/>
    </location>
</feature>
<feature type="compositionally biased region" description="Acidic residues" evidence="1">
    <location>
        <begin position="51"/>
        <end position="60"/>
    </location>
</feature>